<dbReference type="InterPro" id="IPR014717">
    <property type="entry name" value="Transl_elong_EF1B/ribsomal_bS6"/>
</dbReference>
<dbReference type="CDD" id="cd00473">
    <property type="entry name" value="bS6"/>
    <property type="match status" value="1"/>
</dbReference>
<proteinExistence type="inferred from homology"/>
<dbReference type="EMBL" id="PFFQ01000023">
    <property type="protein sequence ID" value="PIW17444.1"/>
    <property type="molecule type" value="Genomic_DNA"/>
</dbReference>
<keyword evidence="3 4" id="KW-0689">Ribosomal protein</keyword>
<dbReference type="HAMAP" id="MF_00360">
    <property type="entry name" value="Ribosomal_bS6"/>
    <property type="match status" value="1"/>
</dbReference>
<keyword evidence="3" id="KW-0687">Ribonucleoprotein</keyword>
<keyword evidence="3" id="KW-0699">rRNA-binding</keyword>
<dbReference type="SUPFAM" id="SSF54995">
    <property type="entry name" value="Ribosomal protein S6"/>
    <property type="match status" value="1"/>
</dbReference>
<gene>
    <name evidence="3 4" type="primary">rpsF</name>
    <name evidence="4" type="ORF">COW36_08065</name>
</gene>
<evidence type="ECO:0000256" key="2">
    <source>
        <dbReference type="ARBA" id="ARBA00035294"/>
    </source>
</evidence>
<dbReference type="GO" id="GO:0003735">
    <property type="term" value="F:structural constituent of ribosome"/>
    <property type="evidence" value="ECO:0007669"/>
    <property type="project" value="InterPro"/>
</dbReference>
<comment type="caution">
    <text evidence="4">The sequence shown here is derived from an EMBL/GenBank/DDBJ whole genome shotgun (WGS) entry which is preliminary data.</text>
</comment>
<dbReference type="GO" id="GO:1990904">
    <property type="term" value="C:ribonucleoprotein complex"/>
    <property type="evidence" value="ECO:0007669"/>
    <property type="project" value="UniProtKB-KW"/>
</dbReference>
<organism evidence="4 5">
    <name type="scientific">bacterium (Candidatus Blackallbacteria) CG17_big_fil_post_rev_8_21_14_2_50_48_46</name>
    <dbReference type="NCBI Taxonomy" id="2014261"/>
    <lineage>
        <taxon>Bacteria</taxon>
        <taxon>Candidatus Blackallbacteria</taxon>
    </lineage>
</organism>
<dbReference type="Gene3D" id="3.30.70.60">
    <property type="match status" value="1"/>
</dbReference>
<dbReference type="Pfam" id="PF01250">
    <property type="entry name" value="Ribosomal_S6"/>
    <property type="match status" value="1"/>
</dbReference>
<dbReference type="GO" id="GO:0070181">
    <property type="term" value="F:small ribosomal subunit rRNA binding"/>
    <property type="evidence" value="ECO:0007669"/>
    <property type="project" value="TreeGrafter"/>
</dbReference>
<dbReference type="NCBIfam" id="TIGR00166">
    <property type="entry name" value="S6"/>
    <property type="match status" value="1"/>
</dbReference>
<protein>
    <recommendedName>
        <fullName evidence="2 3">Small ribosomal subunit protein bS6</fullName>
    </recommendedName>
</protein>
<name>A0A2M7G601_9BACT</name>
<dbReference type="AlphaFoldDB" id="A0A2M7G601"/>
<accession>A0A2M7G601</accession>
<dbReference type="InterPro" id="IPR035980">
    <property type="entry name" value="Ribosomal_bS6_sf"/>
</dbReference>
<dbReference type="PANTHER" id="PTHR21011:SF1">
    <property type="entry name" value="SMALL RIBOSOMAL SUBUNIT PROTEIN BS6M"/>
    <property type="match status" value="1"/>
</dbReference>
<dbReference type="GO" id="GO:0006412">
    <property type="term" value="P:translation"/>
    <property type="evidence" value="ECO:0007669"/>
    <property type="project" value="UniProtKB-UniRule"/>
</dbReference>
<evidence type="ECO:0000256" key="1">
    <source>
        <dbReference type="ARBA" id="ARBA00009512"/>
    </source>
</evidence>
<evidence type="ECO:0000313" key="4">
    <source>
        <dbReference type="EMBL" id="PIW17444.1"/>
    </source>
</evidence>
<dbReference type="GO" id="GO:0005737">
    <property type="term" value="C:cytoplasm"/>
    <property type="evidence" value="ECO:0007669"/>
    <property type="project" value="UniProtKB-ARBA"/>
</dbReference>
<dbReference type="Proteomes" id="UP000231019">
    <property type="component" value="Unassembled WGS sequence"/>
</dbReference>
<sequence length="97" mass="11318">MQRPYEVMYILDSRLDDENQKKINTRVNETIAKIGGKVEKSESLGRKKLAYPIQKQNDGLYMLTHFEADTQSLDELQRVMGITDGLLRHLIIRRDEP</sequence>
<evidence type="ECO:0000313" key="5">
    <source>
        <dbReference type="Proteomes" id="UP000231019"/>
    </source>
</evidence>
<comment type="function">
    <text evidence="3">Binds together with bS18 to 16S ribosomal RNA.</text>
</comment>
<evidence type="ECO:0000256" key="3">
    <source>
        <dbReference type="HAMAP-Rule" id="MF_00360"/>
    </source>
</evidence>
<dbReference type="PANTHER" id="PTHR21011">
    <property type="entry name" value="MITOCHONDRIAL 28S RIBOSOMAL PROTEIN S6"/>
    <property type="match status" value="1"/>
</dbReference>
<keyword evidence="3" id="KW-0694">RNA-binding</keyword>
<dbReference type="InterPro" id="IPR000529">
    <property type="entry name" value="Ribosomal_bS6"/>
</dbReference>
<dbReference type="InterPro" id="IPR020814">
    <property type="entry name" value="Ribosomal_S6_plastid/chlpt"/>
</dbReference>
<comment type="similarity">
    <text evidence="1 3">Belongs to the bacterial ribosomal protein bS6 family.</text>
</comment>
<dbReference type="GO" id="GO:0005840">
    <property type="term" value="C:ribosome"/>
    <property type="evidence" value="ECO:0007669"/>
    <property type="project" value="UniProtKB-KW"/>
</dbReference>
<reference evidence="4 5" key="1">
    <citation type="submission" date="2017-09" db="EMBL/GenBank/DDBJ databases">
        <title>Depth-based differentiation of microbial function through sediment-hosted aquifers and enrichment of novel symbionts in the deep terrestrial subsurface.</title>
        <authorList>
            <person name="Probst A.J."/>
            <person name="Ladd B."/>
            <person name="Jarett J.K."/>
            <person name="Geller-Mcgrath D.E."/>
            <person name="Sieber C.M."/>
            <person name="Emerson J.B."/>
            <person name="Anantharaman K."/>
            <person name="Thomas B.C."/>
            <person name="Malmstrom R."/>
            <person name="Stieglmeier M."/>
            <person name="Klingl A."/>
            <person name="Woyke T."/>
            <person name="Ryan C.M."/>
            <person name="Banfield J.F."/>
        </authorList>
    </citation>
    <scope>NUCLEOTIDE SEQUENCE [LARGE SCALE GENOMIC DNA]</scope>
    <source>
        <strain evidence="4">CG17_big_fil_post_rev_8_21_14_2_50_48_46</strain>
    </source>
</reference>